<dbReference type="Proteomes" id="UP000076722">
    <property type="component" value="Unassembled WGS sequence"/>
</dbReference>
<name>A0A164Y095_9AGAM</name>
<dbReference type="InterPro" id="IPR046522">
    <property type="entry name" value="DUF6699"/>
</dbReference>
<gene>
    <name evidence="3" type="ORF">SISNIDRAFT_483016</name>
</gene>
<feature type="region of interest" description="Disordered" evidence="1">
    <location>
        <begin position="1"/>
        <end position="30"/>
    </location>
</feature>
<feature type="compositionally biased region" description="Basic residues" evidence="1">
    <location>
        <begin position="16"/>
        <end position="25"/>
    </location>
</feature>
<keyword evidence="4" id="KW-1185">Reference proteome</keyword>
<evidence type="ECO:0000313" key="3">
    <source>
        <dbReference type="EMBL" id="KZS96456.1"/>
    </source>
</evidence>
<accession>A0A164Y095</accession>
<feature type="domain" description="DUF6699" evidence="2">
    <location>
        <begin position="213"/>
        <end position="341"/>
    </location>
</feature>
<evidence type="ECO:0000259" key="2">
    <source>
        <dbReference type="Pfam" id="PF20415"/>
    </source>
</evidence>
<dbReference type="Pfam" id="PF20415">
    <property type="entry name" value="DUF6699"/>
    <property type="match status" value="1"/>
</dbReference>
<proteinExistence type="predicted"/>
<organism evidence="3 4">
    <name type="scientific">Sistotremastrum niveocremeum HHB9708</name>
    <dbReference type="NCBI Taxonomy" id="1314777"/>
    <lineage>
        <taxon>Eukaryota</taxon>
        <taxon>Fungi</taxon>
        <taxon>Dikarya</taxon>
        <taxon>Basidiomycota</taxon>
        <taxon>Agaricomycotina</taxon>
        <taxon>Agaricomycetes</taxon>
        <taxon>Sistotremastrales</taxon>
        <taxon>Sistotremastraceae</taxon>
        <taxon>Sertulicium</taxon>
        <taxon>Sertulicium niveocremeum</taxon>
    </lineage>
</organism>
<sequence>MCAASEVEYDPVTGAPRRRNSRVRRNSGSPNVVPIALYPQPVFAPPYGYNYAGYYPGTYLTPNIQPAPISPISPLPAGVAPVGNSYPWTTGGSPGLTTVALPHVDPAWQNAYRYYYPQGTPYGNGVMLHSDTSPYRGTISLPSPRASPYSRPTLLPEDTNPFAWIESVPEPERSWTDRMRDWFSGRNNQLDTHEEFYRDIALHRCLDRRGELLQWNISHPPFTVWMNNAPDPHTSAFDPELSSARIICELFPWVIDVKAPPTHGYITVMSLLGDIYHSLRKGIGREAYESFSPRFKEQMKEAYYRRCYSIPDEAAWDANLRGGLKRVDFTLNRKTFGGLVQVSNMMMTFELKLLPA</sequence>
<evidence type="ECO:0000256" key="1">
    <source>
        <dbReference type="SAM" id="MobiDB-lite"/>
    </source>
</evidence>
<evidence type="ECO:0000313" key="4">
    <source>
        <dbReference type="Proteomes" id="UP000076722"/>
    </source>
</evidence>
<dbReference type="EMBL" id="KV419399">
    <property type="protein sequence ID" value="KZS96456.1"/>
    <property type="molecule type" value="Genomic_DNA"/>
</dbReference>
<protein>
    <recommendedName>
        <fullName evidence="2">DUF6699 domain-containing protein</fullName>
    </recommendedName>
</protein>
<dbReference type="OrthoDB" id="3172906at2759"/>
<dbReference type="AlphaFoldDB" id="A0A164Y095"/>
<reference evidence="3 4" key="1">
    <citation type="journal article" date="2016" name="Mol. Biol. Evol.">
        <title>Comparative Genomics of Early-Diverging Mushroom-Forming Fungi Provides Insights into the Origins of Lignocellulose Decay Capabilities.</title>
        <authorList>
            <person name="Nagy L.G."/>
            <person name="Riley R."/>
            <person name="Tritt A."/>
            <person name="Adam C."/>
            <person name="Daum C."/>
            <person name="Floudas D."/>
            <person name="Sun H."/>
            <person name="Yadav J.S."/>
            <person name="Pangilinan J."/>
            <person name="Larsson K.H."/>
            <person name="Matsuura K."/>
            <person name="Barry K."/>
            <person name="Labutti K."/>
            <person name="Kuo R."/>
            <person name="Ohm R.A."/>
            <person name="Bhattacharya S.S."/>
            <person name="Shirouzu T."/>
            <person name="Yoshinaga Y."/>
            <person name="Martin F.M."/>
            <person name="Grigoriev I.V."/>
            <person name="Hibbett D.S."/>
        </authorList>
    </citation>
    <scope>NUCLEOTIDE SEQUENCE [LARGE SCALE GENOMIC DNA]</scope>
    <source>
        <strain evidence="3 4">HHB9708</strain>
    </source>
</reference>